<protein>
    <submittedName>
        <fullName evidence="1">Uncharacterized protein</fullName>
    </submittedName>
</protein>
<proteinExistence type="predicted"/>
<dbReference type="InParanoid" id="W7XJU8"/>
<dbReference type="AlphaFoldDB" id="W7XJU8"/>
<accession>W7XJU8</accession>
<dbReference type="Proteomes" id="UP000009168">
    <property type="component" value="Unassembled WGS sequence"/>
</dbReference>
<reference evidence="2" key="1">
    <citation type="journal article" date="2006" name="PLoS Biol.">
        <title>Macronuclear genome sequence of the ciliate Tetrahymena thermophila, a model eukaryote.</title>
        <authorList>
            <person name="Eisen J.A."/>
            <person name="Coyne R.S."/>
            <person name="Wu M."/>
            <person name="Wu D."/>
            <person name="Thiagarajan M."/>
            <person name="Wortman J.R."/>
            <person name="Badger J.H."/>
            <person name="Ren Q."/>
            <person name="Amedeo P."/>
            <person name="Jones K.M."/>
            <person name="Tallon L.J."/>
            <person name="Delcher A.L."/>
            <person name="Salzberg S.L."/>
            <person name="Silva J.C."/>
            <person name="Haas B.J."/>
            <person name="Majoros W.H."/>
            <person name="Farzad M."/>
            <person name="Carlton J.M."/>
            <person name="Smith R.K. Jr."/>
            <person name="Garg J."/>
            <person name="Pearlman R.E."/>
            <person name="Karrer K.M."/>
            <person name="Sun L."/>
            <person name="Manning G."/>
            <person name="Elde N.C."/>
            <person name="Turkewitz A.P."/>
            <person name="Asai D.J."/>
            <person name="Wilkes D.E."/>
            <person name="Wang Y."/>
            <person name="Cai H."/>
            <person name="Collins K."/>
            <person name="Stewart B.A."/>
            <person name="Lee S.R."/>
            <person name="Wilamowska K."/>
            <person name="Weinberg Z."/>
            <person name="Ruzzo W.L."/>
            <person name="Wloga D."/>
            <person name="Gaertig J."/>
            <person name="Frankel J."/>
            <person name="Tsao C.-C."/>
            <person name="Gorovsky M.A."/>
            <person name="Keeling P.J."/>
            <person name="Waller R.F."/>
            <person name="Patron N.J."/>
            <person name="Cherry J.M."/>
            <person name="Stover N.A."/>
            <person name="Krieger C.J."/>
            <person name="del Toro C."/>
            <person name="Ryder H.F."/>
            <person name="Williamson S.C."/>
            <person name="Barbeau R.A."/>
            <person name="Hamilton E.P."/>
            <person name="Orias E."/>
        </authorList>
    </citation>
    <scope>NUCLEOTIDE SEQUENCE [LARGE SCALE GENOMIC DNA]</scope>
    <source>
        <strain evidence="2">SB210</strain>
    </source>
</reference>
<dbReference type="RefSeq" id="XP_012653165.1">
    <property type="nucleotide sequence ID" value="XM_012797711.1"/>
</dbReference>
<dbReference type="EMBL" id="GG662699">
    <property type="protein sequence ID" value="EWS74344.1"/>
    <property type="molecule type" value="Genomic_DNA"/>
</dbReference>
<evidence type="ECO:0000313" key="1">
    <source>
        <dbReference type="EMBL" id="EWS74344.1"/>
    </source>
</evidence>
<evidence type="ECO:0000313" key="2">
    <source>
        <dbReference type="Proteomes" id="UP000009168"/>
    </source>
</evidence>
<organism evidence="1 2">
    <name type="scientific">Tetrahymena thermophila (strain SB210)</name>
    <dbReference type="NCBI Taxonomy" id="312017"/>
    <lineage>
        <taxon>Eukaryota</taxon>
        <taxon>Sar</taxon>
        <taxon>Alveolata</taxon>
        <taxon>Ciliophora</taxon>
        <taxon>Intramacronucleata</taxon>
        <taxon>Oligohymenophorea</taxon>
        <taxon>Hymenostomatida</taxon>
        <taxon>Tetrahymenina</taxon>
        <taxon>Tetrahymenidae</taxon>
        <taxon>Tetrahymena</taxon>
    </lineage>
</organism>
<keyword evidence="2" id="KW-1185">Reference proteome</keyword>
<sequence length="108" mass="12740">MMKEMAISLGIENHEKLAAMLIKEIQIQGYTVQIKQQNKLLYYKFFERKYIECSLSYNYIYLIMHIYQINTAIKFPITKSPSDGIKNLPYTVKIFQLPLRTAANKHDC</sequence>
<name>W7XJU8_TETTS</name>
<gene>
    <name evidence="1" type="ORF">TTHERM_000125279</name>
</gene>
<dbReference type="KEGG" id="tet:TTHERM_000125279"/>
<dbReference type="GeneID" id="24437385"/>